<dbReference type="OMA" id="CKSTPDG"/>
<dbReference type="InterPro" id="IPR044663">
    <property type="entry name" value="CAD1/NSL1-like"/>
</dbReference>
<evidence type="ECO:0000313" key="3">
    <source>
        <dbReference type="Proteomes" id="UP000316621"/>
    </source>
</evidence>
<proteinExistence type="predicted"/>
<dbReference type="Pfam" id="PF01823">
    <property type="entry name" value="MACPF"/>
    <property type="match status" value="1"/>
</dbReference>
<organism evidence="2 3">
    <name type="scientific">Papaver somniferum</name>
    <name type="common">Opium poppy</name>
    <dbReference type="NCBI Taxonomy" id="3469"/>
    <lineage>
        <taxon>Eukaryota</taxon>
        <taxon>Viridiplantae</taxon>
        <taxon>Streptophyta</taxon>
        <taxon>Embryophyta</taxon>
        <taxon>Tracheophyta</taxon>
        <taxon>Spermatophyta</taxon>
        <taxon>Magnoliopsida</taxon>
        <taxon>Ranunculales</taxon>
        <taxon>Papaveraceae</taxon>
        <taxon>Papaveroideae</taxon>
        <taxon>Papaver</taxon>
    </lineage>
</organism>
<dbReference type="STRING" id="3469.A0A4Y7ITT9"/>
<dbReference type="PANTHER" id="PTHR33199">
    <property type="entry name" value="MACPF DOMAIN-CONTAINING PROTEIN CAD1"/>
    <property type="match status" value="1"/>
</dbReference>
<dbReference type="EMBL" id="CM010716">
    <property type="protein sequence ID" value="RZC50898.1"/>
    <property type="molecule type" value="Genomic_DNA"/>
</dbReference>
<evidence type="ECO:0000259" key="1">
    <source>
        <dbReference type="PROSITE" id="PS51412"/>
    </source>
</evidence>
<feature type="domain" description="MACPF" evidence="1">
    <location>
        <begin position="5"/>
        <end position="338"/>
    </location>
</feature>
<reference evidence="2 3" key="1">
    <citation type="journal article" date="2018" name="Science">
        <title>The opium poppy genome and morphinan production.</title>
        <authorList>
            <person name="Guo L."/>
            <person name="Winzer T."/>
            <person name="Yang X."/>
            <person name="Li Y."/>
            <person name="Ning Z."/>
            <person name="He Z."/>
            <person name="Teodor R."/>
            <person name="Lu Y."/>
            <person name="Bowser T.A."/>
            <person name="Graham I.A."/>
            <person name="Ye K."/>
        </authorList>
    </citation>
    <scope>NUCLEOTIDE SEQUENCE [LARGE SCALE GENOMIC DNA]</scope>
    <source>
        <strain evidence="3">cv. HN1</strain>
        <tissue evidence="2">Leaves</tissue>
    </source>
</reference>
<dbReference type="InterPro" id="IPR020864">
    <property type="entry name" value="MACPF"/>
</dbReference>
<name>A0A4Y7ITT9_PAPSO</name>
<protein>
    <recommendedName>
        <fullName evidence="1">MACPF domain-containing protein</fullName>
    </recommendedName>
</protein>
<dbReference type="GO" id="GO:2000031">
    <property type="term" value="P:regulation of salicylic acid mediated signaling pathway"/>
    <property type="evidence" value="ECO:0007669"/>
    <property type="project" value="InterPro"/>
</dbReference>
<keyword evidence="3" id="KW-1185">Reference proteome</keyword>
<dbReference type="PROSITE" id="PS51412">
    <property type="entry name" value="MACPF_2"/>
    <property type="match status" value="1"/>
</dbReference>
<dbReference type="GO" id="GO:0009626">
    <property type="term" value="P:plant-type hypersensitive response"/>
    <property type="evidence" value="ECO:0007669"/>
    <property type="project" value="TreeGrafter"/>
</dbReference>
<dbReference type="AlphaFoldDB" id="A0A4Y7ITT9"/>
<accession>A0A4Y7ITT9</accession>
<dbReference type="PANTHER" id="PTHR33199:SF8">
    <property type="entry name" value="MACPF DOMAIN-CONTAINING PROTEIN NSL1"/>
    <property type="match status" value="1"/>
</dbReference>
<evidence type="ECO:0000313" key="2">
    <source>
        <dbReference type="EMBL" id="RZC50898.1"/>
    </source>
</evidence>
<sequence length="646" mass="72560">MNLNNNNQLNPQSAAEKAVSVIGFGYDLTNDIRLSYCKSGPSGLSLIDLDQNPTRDLVFPGGTIVPNVPSSIKCDKGERTRFRSEVVSFHQMTEQFNQELLLSGKIPPGLFNAMFGFQGCWQKDAASTKCLAFDGWSIALYSVVLERSHIVLRDHVINELPSTWDPASIAGFIEKYGTHVVVEVKMGGKDVIHIKQLQDSNLQHAEVQKMLKNLTDKRFSEDGNGIFMKNPQELPKKRKDEQFIAWQHGAPFSKSMRPIVFHTKEDVVSIHVRRGGTDNGQSHDQWLPTISQSPDVISMSLVPITSLLNGVRGGGFLSHAVNLYLRCEYCFPNLFLSTRSAGTLSKNVHYHLSSYLTTIITDKPPLEDLRQFLEFQLSRQWAPVYADLPLRRQHKKQSSPSLQFTFMGPKLYVNTDKVDSGNHPVTGIRLFMEGRKSDHLAIHLQHLSTLPIILHLSHECSYEPKKDLPSERDYYEPVKWSLFSHVCTAPIEYNSTQIYESASIVTKAWFEVRDMGMRRVLFLRLGFSMVASARIRRSEWDGGPSHLSRKSGSISLYLSTKFMVNQNQPEKPKVELNSAVYPGGPPAPAKVTKVSKFVDVKEMVRGPEDPPGYWVVTGAKLCVDGGKIALKVKYSLLTLLLHADCS</sequence>
<dbReference type="SMART" id="SM00457">
    <property type="entry name" value="MACPF"/>
    <property type="match status" value="1"/>
</dbReference>
<dbReference type="Proteomes" id="UP000316621">
    <property type="component" value="Chromosome 2"/>
</dbReference>
<dbReference type="GO" id="GO:0005886">
    <property type="term" value="C:plasma membrane"/>
    <property type="evidence" value="ECO:0007669"/>
    <property type="project" value="TreeGrafter"/>
</dbReference>
<gene>
    <name evidence="2" type="ORF">C5167_019321</name>
</gene>
<dbReference type="Gramene" id="RZC50898">
    <property type="protein sequence ID" value="RZC50898"/>
    <property type="gene ID" value="C5167_019321"/>
</dbReference>